<dbReference type="PANTHER" id="PTHR11102">
    <property type="entry name" value="SEL-1-LIKE PROTEIN"/>
    <property type="match status" value="1"/>
</dbReference>
<evidence type="ECO:0000256" key="1">
    <source>
        <dbReference type="SAM" id="SignalP"/>
    </source>
</evidence>
<evidence type="ECO:0000313" key="3">
    <source>
        <dbReference type="Proteomes" id="UP000243084"/>
    </source>
</evidence>
<dbReference type="InterPro" id="IPR032710">
    <property type="entry name" value="NTF2-like_dom_sf"/>
</dbReference>
<dbReference type="AlphaFoldDB" id="A0A1I5TPJ7"/>
<dbReference type="Pfam" id="PF08238">
    <property type="entry name" value="Sel1"/>
    <property type="match status" value="3"/>
</dbReference>
<dbReference type="InterPro" id="IPR006597">
    <property type="entry name" value="Sel1-like"/>
</dbReference>
<organism evidence="2 3">
    <name type="scientific">Geopseudomonas sagittaria</name>
    <dbReference type="NCBI Taxonomy" id="1135990"/>
    <lineage>
        <taxon>Bacteria</taxon>
        <taxon>Pseudomonadati</taxon>
        <taxon>Pseudomonadota</taxon>
        <taxon>Gammaproteobacteria</taxon>
        <taxon>Pseudomonadales</taxon>
        <taxon>Pseudomonadaceae</taxon>
        <taxon>Geopseudomonas</taxon>
    </lineage>
</organism>
<feature type="chain" id="PRO_5017394307" description="Sel1 repeat-containing protein" evidence="1">
    <location>
        <begin position="26"/>
        <end position="323"/>
    </location>
</feature>
<feature type="signal peptide" evidence="1">
    <location>
        <begin position="1"/>
        <end position="25"/>
    </location>
</feature>
<protein>
    <recommendedName>
        <fullName evidence="4">Sel1 repeat-containing protein</fullName>
    </recommendedName>
</protein>
<dbReference type="InterPro" id="IPR011990">
    <property type="entry name" value="TPR-like_helical_dom_sf"/>
</dbReference>
<dbReference type="SMART" id="SM00671">
    <property type="entry name" value="SEL1"/>
    <property type="match status" value="3"/>
</dbReference>
<dbReference type="SUPFAM" id="SSF81901">
    <property type="entry name" value="HCP-like"/>
    <property type="match status" value="1"/>
</dbReference>
<sequence length="323" mass="35080">MSRRPARLALRCALPLLLACSTAFADDDQQHVAREMIQALDAYAVYKMGQFEEAYARFSKLAEAGNRQGMLNTGNMLAAGLGVTQNHAEALKWYRRAAEAGDPIGMSEVGKAYELGLGVTVDREAALDWYRRAADLDSVDAQWALGKHLYNQGEQLAGLSWIRTAALEGGSPEARTFLDTLEGSGKMTTKPGASEQRAVLETLAAIDAAAQRKDASGIVAALKEDASIRVRLPDSPTWQTLTRTELAALWQATFAKVAGYRYERAQPELLAAAGGVLAVSRISEQLESAGETKELLILENALLHMVDGKPFIHSLRLDIRHGE</sequence>
<reference evidence="3" key="1">
    <citation type="submission" date="2016-10" db="EMBL/GenBank/DDBJ databases">
        <authorList>
            <person name="Varghese N."/>
            <person name="Submissions S."/>
        </authorList>
    </citation>
    <scope>NUCLEOTIDE SEQUENCE [LARGE SCALE GENOMIC DNA]</scope>
    <source>
        <strain evidence="3">JCM 18195</strain>
    </source>
</reference>
<keyword evidence="1" id="KW-0732">Signal</keyword>
<dbReference type="EMBL" id="FOXM01000006">
    <property type="protein sequence ID" value="SFP84953.1"/>
    <property type="molecule type" value="Genomic_DNA"/>
</dbReference>
<proteinExistence type="predicted"/>
<dbReference type="OrthoDB" id="6810016at2"/>
<dbReference type="InterPro" id="IPR050767">
    <property type="entry name" value="Sel1_AlgK"/>
</dbReference>
<dbReference type="Proteomes" id="UP000243084">
    <property type="component" value="Unassembled WGS sequence"/>
</dbReference>
<dbReference type="PANTHER" id="PTHR11102:SF160">
    <property type="entry name" value="ERAD-ASSOCIATED E3 UBIQUITIN-PROTEIN LIGASE COMPONENT HRD3"/>
    <property type="match status" value="1"/>
</dbReference>
<gene>
    <name evidence="2" type="ORF">SAMN05216229_106226</name>
</gene>
<dbReference type="Gene3D" id="1.25.40.10">
    <property type="entry name" value="Tetratricopeptide repeat domain"/>
    <property type="match status" value="1"/>
</dbReference>
<evidence type="ECO:0000313" key="2">
    <source>
        <dbReference type="EMBL" id="SFP84953.1"/>
    </source>
</evidence>
<accession>A0A1I5TPJ7</accession>
<dbReference type="SUPFAM" id="SSF54427">
    <property type="entry name" value="NTF2-like"/>
    <property type="match status" value="1"/>
</dbReference>
<dbReference type="RefSeq" id="WP_092430773.1">
    <property type="nucleotide sequence ID" value="NZ_FOXM01000006.1"/>
</dbReference>
<name>A0A1I5TPJ7_9GAMM</name>
<keyword evidence="3" id="KW-1185">Reference proteome</keyword>
<dbReference type="Gene3D" id="3.10.450.50">
    <property type="match status" value="1"/>
</dbReference>
<evidence type="ECO:0008006" key="4">
    <source>
        <dbReference type="Google" id="ProtNLM"/>
    </source>
</evidence>